<keyword evidence="4" id="KW-0378">Hydrolase</keyword>
<feature type="domain" description="Fibronectin type-III" evidence="3">
    <location>
        <begin position="552"/>
        <end position="641"/>
    </location>
</feature>
<dbReference type="InterPro" id="IPR036116">
    <property type="entry name" value="FN3_sf"/>
</dbReference>
<feature type="region of interest" description="Disordered" evidence="1">
    <location>
        <begin position="629"/>
        <end position="648"/>
    </location>
</feature>
<comment type="caution">
    <text evidence="4">The sequence shown here is derived from an EMBL/GenBank/DDBJ whole genome shotgun (WGS) entry which is preliminary data.</text>
</comment>
<dbReference type="Pfam" id="PF05547">
    <property type="entry name" value="Peptidase_M6"/>
    <property type="match status" value="1"/>
</dbReference>
<feature type="region of interest" description="Disordered" evidence="1">
    <location>
        <begin position="722"/>
        <end position="785"/>
    </location>
</feature>
<dbReference type="SUPFAM" id="SSF49265">
    <property type="entry name" value="Fibronectin type III"/>
    <property type="match status" value="2"/>
</dbReference>
<evidence type="ECO:0000259" key="3">
    <source>
        <dbReference type="PROSITE" id="PS50853"/>
    </source>
</evidence>
<evidence type="ECO:0000256" key="2">
    <source>
        <dbReference type="SAM" id="SignalP"/>
    </source>
</evidence>
<dbReference type="Proteomes" id="UP001359886">
    <property type="component" value="Unassembled WGS sequence"/>
</dbReference>
<feature type="compositionally biased region" description="Polar residues" evidence="1">
    <location>
        <begin position="723"/>
        <end position="732"/>
    </location>
</feature>
<sequence length="1160" mass="122062">MCRHAVYPARSSVRAAFFSLIFLTAAFSQAVLAMPANPRPIHETQPDGTQITVYLRGDEHYNWTEDANGFTVLREKGWFEFAERGPDGRLRPTGLKVGHDNPAAAGLERSIKASAAVRAAGAKGPAASGSSGSGSAAQGVAPAGNVKNLVVMVRFADHVGRTLPTAADMDVLFNAVGGDATLAPTGSVRDVYYENSYGQMTLVSDINPGIGDWITVSQTEAYYANGNSGDSTLWQALREALDQLDAVIDFNDYDLDNNGRIDSIAFIHSGYAAEWGGTDAYGTHYSDRIWSHRWAIQPQWNSNDGVSVFDYHISPGVWGTSGSNIGRIGVIAHETGHFFGLPDLYDIDSSGGEGIGSWGLMANSWDFNFTQLCPPHFSPWSKVDLGWYTPTVLSQPGQYAINQAETHPEAYRIDSGYPSGEYLLIENRQNAGFDCTIPQGGLVIWHIDDTADYDIEGYPGQSGWPGNGNHYRVAVLQADGDYDLERGNNRGDSGDVHHAGGVDAIGPGPGGDPNTDAYKNGNIIVTGHVISDVSASGSSMTFCLNGCSGIPAPTGLSATAQGTSAIALAWSDNSTDEDGFTIERSSDGSSWSTLATTAANTTAYNDSGLGAASTWYYRVQAFNATETSSWSNTASATTDDVPPAAPTNLQASAVSDSAIDLTWVDQAGNEDDYRLERSDDGSTGWSLLANLGANSTAYSDTGLNASEDYFYRVRAGNAFGDSAWSNTASATTDDPPPYTDHVAQSQNTSEGSVSGGLSATHNDDGSAQQITETQSKGNPSKRRSSLATRYTFTIPAGNSATLFANAWSGGSSDNDEFEFRFSTDGSSFSPVFTVSSTSSGNLQSAALPGNPSGTVYVEVIDTDNGQGNSQTDTVNIDHLYIRVDNQPTSPPADPSGLSANAVAYNQVDIAWTDNANDETGYEVERAVGGGGFSLLITLGANATSYSDTSVSELTTYTYRVRALKGATASGYSNTAQATTPEQPVTVPADPTNLSANAAAHNQVDLSWTDNASDETGYEVERAVGGGGFSLLTTLGANATSYSDTSVSELTTYTYRVRAFNGANASGYSNTAQATTPEEPSGSITLSANGYKVKGRHNVDLSWSGAAGGSVDIYRDGSLLTTTANDGAYHDNIGARGGATYDYQVCEAGSSTCSGTATVVF</sequence>
<feature type="compositionally biased region" description="Basic and acidic residues" evidence="1">
    <location>
        <begin position="487"/>
        <end position="500"/>
    </location>
</feature>
<keyword evidence="2" id="KW-0732">Signal</keyword>
<dbReference type="PROSITE" id="PS50853">
    <property type="entry name" value="FN3"/>
    <property type="match status" value="4"/>
</dbReference>
<dbReference type="InterPro" id="IPR008757">
    <property type="entry name" value="Peptidase_M6-like_domain"/>
</dbReference>
<dbReference type="InterPro" id="IPR003961">
    <property type="entry name" value="FN3_dom"/>
</dbReference>
<feature type="chain" id="PRO_5043880678" evidence="2">
    <location>
        <begin position="31"/>
        <end position="1160"/>
    </location>
</feature>
<feature type="region of interest" description="Disordered" evidence="1">
    <location>
        <begin position="487"/>
        <end position="516"/>
    </location>
</feature>
<dbReference type="PANTHER" id="PTHR41775">
    <property type="entry name" value="SECRETED PROTEIN-RELATED"/>
    <property type="match status" value="1"/>
</dbReference>
<feature type="compositionally biased region" description="Low complexity" evidence="1">
    <location>
        <begin position="629"/>
        <end position="638"/>
    </location>
</feature>
<dbReference type="Gene3D" id="2.60.40.10">
    <property type="entry name" value="Immunoglobulins"/>
    <property type="match status" value="4"/>
</dbReference>
<dbReference type="EMBL" id="JAZHOG010000006">
    <property type="protein sequence ID" value="MEJ8567951.1"/>
    <property type="molecule type" value="Genomic_DNA"/>
</dbReference>
<dbReference type="CDD" id="cd00063">
    <property type="entry name" value="FN3"/>
    <property type="match status" value="4"/>
</dbReference>
<feature type="compositionally biased region" description="Polar residues" evidence="1">
    <location>
        <begin position="742"/>
        <end position="778"/>
    </location>
</feature>
<dbReference type="Pfam" id="PF00041">
    <property type="entry name" value="fn3"/>
    <property type="match status" value="2"/>
</dbReference>
<dbReference type="NCBIfam" id="TIGR03296">
    <property type="entry name" value="M6dom_TIGR03296"/>
    <property type="match status" value="1"/>
</dbReference>
<keyword evidence="4" id="KW-0645">Protease</keyword>
<reference evidence="4 5" key="1">
    <citation type="submission" date="2024-02" db="EMBL/GenBank/DDBJ databases">
        <title>A novel Wenzhouxiangellaceae bacterium, isolated from coastal sediments.</title>
        <authorList>
            <person name="Du Z.-J."/>
            <person name="Ye Y.-Q."/>
            <person name="Zhang X.-Y."/>
        </authorList>
    </citation>
    <scope>NUCLEOTIDE SEQUENCE [LARGE SCALE GENOMIC DNA]</scope>
    <source>
        <strain evidence="4 5">CH-27</strain>
    </source>
</reference>
<dbReference type="RefSeq" id="WP_354695275.1">
    <property type="nucleotide sequence ID" value="NZ_JAZHOG010000006.1"/>
</dbReference>
<dbReference type="AlphaFoldDB" id="A0AAW9RK10"/>
<name>A0AAW9RK10_9GAMM</name>
<feature type="domain" description="Fibronectin type-III" evidence="3">
    <location>
        <begin position="645"/>
        <end position="735"/>
    </location>
</feature>
<proteinExistence type="predicted"/>
<evidence type="ECO:0000313" key="5">
    <source>
        <dbReference type="Proteomes" id="UP001359886"/>
    </source>
</evidence>
<dbReference type="PANTHER" id="PTHR41775:SF1">
    <property type="entry name" value="PEPTIDASE M6-LIKE DOMAIN-CONTAINING PROTEIN"/>
    <property type="match status" value="1"/>
</dbReference>
<feature type="signal peptide" evidence="2">
    <location>
        <begin position="1"/>
        <end position="30"/>
    </location>
</feature>
<feature type="domain" description="Fibronectin type-III" evidence="3">
    <location>
        <begin position="989"/>
        <end position="1078"/>
    </location>
</feature>
<protein>
    <submittedName>
        <fullName evidence="4">M6 family metalloprotease domain-containing protein</fullName>
    </submittedName>
</protein>
<evidence type="ECO:0000313" key="4">
    <source>
        <dbReference type="EMBL" id="MEJ8567951.1"/>
    </source>
</evidence>
<evidence type="ECO:0000256" key="1">
    <source>
        <dbReference type="SAM" id="MobiDB-lite"/>
    </source>
</evidence>
<keyword evidence="5" id="KW-1185">Reference proteome</keyword>
<accession>A0AAW9RK10</accession>
<keyword evidence="4" id="KW-0482">Metalloprotease</keyword>
<organism evidence="4 5">
    <name type="scientific">Elongatibacter sediminis</name>
    <dbReference type="NCBI Taxonomy" id="3119006"/>
    <lineage>
        <taxon>Bacteria</taxon>
        <taxon>Pseudomonadati</taxon>
        <taxon>Pseudomonadota</taxon>
        <taxon>Gammaproteobacteria</taxon>
        <taxon>Chromatiales</taxon>
        <taxon>Wenzhouxiangellaceae</taxon>
        <taxon>Elongatibacter</taxon>
    </lineage>
</organism>
<dbReference type="InterPro" id="IPR013783">
    <property type="entry name" value="Ig-like_fold"/>
</dbReference>
<feature type="domain" description="Fibronectin type-III" evidence="3">
    <location>
        <begin position="890"/>
        <end position="982"/>
    </location>
</feature>
<dbReference type="GO" id="GO:0006508">
    <property type="term" value="P:proteolysis"/>
    <property type="evidence" value="ECO:0007669"/>
    <property type="project" value="InterPro"/>
</dbReference>
<dbReference type="GO" id="GO:0008237">
    <property type="term" value="F:metallopeptidase activity"/>
    <property type="evidence" value="ECO:0007669"/>
    <property type="project" value="UniProtKB-KW"/>
</dbReference>
<dbReference type="SMART" id="SM00060">
    <property type="entry name" value="FN3"/>
    <property type="match status" value="4"/>
</dbReference>
<dbReference type="SUPFAM" id="SSF55486">
    <property type="entry name" value="Metalloproteases ('zincins'), catalytic domain"/>
    <property type="match status" value="1"/>
</dbReference>
<gene>
    <name evidence="4" type="ORF">V3330_09975</name>
</gene>